<dbReference type="Gene3D" id="1.10.357.10">
    <property type="entry name" value="Tetracycline Repressor, domain 2"/>
    <property type="match status" value="1"/>
</dbReference>
<dbReference type="InterPro" id="IPR036271">
    <property type="entry name" value="Tet_transcr_reg_TetR-rel_C_sf"/>
</dbReference>
<reference evidence="5" key="1">
    <citation type="submission" date="2016-10" db="EMBL/GenBank/DDBJ databases">
        <authorList>
            <person name="Varghese N."/>
        </authorList>
    </citation>
    <scope>NUCLEOTIDE SEQUENCE [LARGE SCALE GENOMIC DNA]</scope>
    <source>
        <strain evidence="5">Nsp8</strain>
    </source>
</reference>
<dbReference type="AlphaFoldDB" id="A0A1I5EUZ8"/>
<organism evidence="4 5">
    <name type="scientific">Nitrosospira briensis</name>
    <dbReference type="NCBI Taxonomy" id="35799"/>
    <lineage>
        <taxon>Bacteria</taxon>
        <taxon>Pseudomonadati</taxon>
        <taxon>Pseudomonadota</taxon>
        <taxon>Betaproteobacteria</taxon>
        <taxon>Nitrosomonadales</taxon>
        <taxon>Nitrosomonadaceae</taxon>
        <taxon>Nitrosospira</taxon>
    </lineage>
</organism>
<gene>
    <name evidence="4" type="ORF">SAMN05216386_2768</name>
</gene>
<proteinExistence type="predicted"/>
<evidence type="ECO:0000313" key="5">
    <source>
        <dbReference type="Proteomes" id="UP000183107"/>
    </source>
</evidence>
<dbReference type="InterPro" id="IPR001647">
    <property type="entry name" value="HTH_TetR"/>
</dbReference>
<evidence type="ECO:0000256" key="1">
    <source>
        <dbReference type="ARBA" id="ARBA00023125"/>
    </source>
</evidence>
<dbReference type="STRING" id="1266925.GCA_000619905_02756"/>
<dbReference type="PROSITE" id="PS50977">
    <property type="entry name" value="HTH_TETR_2"/>
    <property type="match status" value="1"/>
</dbReference>
<dbReference type="GO" id="GO:0003677">
    <property type="term" value="F:DNA binding"/>
    <property type="evidence" value="ECO:0007669"/>
    <property type="project" value="UniProtKB-UniRule"/>
</dbReference>
<evidence type="ECO:0000256" key="2">
    <source>
        <dbReference type="PROSITE-ProRule" id="PRU00335"/>
    </source>
</evidence>
<dbReference type="Proteomes" id="UP000183107">
    <property type="component" value="Unassembled WGS sequence"/>
</dbReference>
<protein>
    <submittedName>
        <fullName evidence="4">DNA-binding transcriptional regulator, AcrR family</fullName>
    </submittedName>
</protein>
<name>A0A1I5EUZ8_9PROT</name>
<dbReference type="SUPFAM" id="SSF46689">
    <property type="entry name" value="Homeodomain-like"/>
    <property type="match status" value="1"/>
</dbReference>
<accession>A0A1I5EUZ8</accession>
<dbReference type="EMBL" id="FOVJ01000009">
    <property type="protein sequence ID" value="SFO15267.1"/>
    <property type="molecule type" value="Genomic_DNA"/>
</dbReference>
<keyword evidence="1 2" id="KW-0238">DNA-binding</keyword>
<dbReference type="OrthoDB" id="7375611at2"/>
<sequence>MATADQIVNAAVELGEQKSWEAVRLHDVATALGITLDDVRAHFREKEDIVDAWFERADSAMLRVAQAPNFCYLTPRQRLHRLIMAWLGSLYPYRRTTRQMIYGKLEPGHIHIQVPGLMHISRTVQWMREAAGRDATYFRRALEETGLTTIYLTAFIHWMNDNSAGAIRTSRFLDGCLAMAENLDRAIFTARHAGEGEGSEKAPQGT</sequence>
<keyword evidence="5" id="KW-1185">Reference proteome</keyword>
<dbReference type="InterPro" id="IPR009057">
    <property type="entry name" value="Homeodomain-like_sf"/>
</dbReference>
<evidence type="ECO:0000313" key="4">
    <source>
        <dbReference type="EMBL" id="SFO15267.1"/>
    </source>
</evidence>
<feature type="DNA-binding region" description="H-T-H motif" evidence="2">
    <location>
        <begin position="24"/>
        <end position="43"/>
    </location>
</feature>
<dbReference type="SUPFAM" id="SSF48498">
    <property type="entry name" value="Tetracyclin repressor-like, C-terminal domain"/>
    <property type="match status" value="1"/>
</dbReference>
<dbReference type="RefSeq" id="WP_074798419.1">
    <property type="nucleotide sequence ID" value="NZ_FOVJ01000009.1"/>
</dbReference>
<evidence type="ECO:0000259" key="3">
    <source>
        <dbReference type="PROSITE" id="PS50977"/>
    </source>
</evidence>
<feature type="domain" description="HTH tetR-type" evidence="3">
    <location>
        <begin position="1"/>
        <end position="61"/>
    </location>
</feature>